<comment type="similarity">
    <text evidence="2 7">Belongs to the sulfotransferase 1 family.</text>
</comment>
<protein>
    <recommendedName>
        <fullName evidence="7">Sulfotransferase</fullName>
        <ecNumber evidence="7">2.8.2.-</ecNumber>
    </recommendedName>
</protein>
<dbReference type="SUPFAM" id="SSF52540">
    <property type="entry name" value="P-loop containing nucleoside triphosphate hydrolases"/>
    <property type="match status" value="1"/>
</dbReference>
<dbReference type="AlphaFoldDB" id="G5AV22"/>
<organism evidence="9 10">
    <name type="scientific">Heterocephalus glaber</name>
    <name type="common">Naked mole rat</name>
    <dbReference type="NCBI Taxonomy" id="10181"/>
    <lineage>
        <taxon>Eukaryota</taxon>
        <taxon>Metazoa</taxon>
        <taxon>Chordata</taxon>
        <taxon>Craniata</taxon>
        <taxon>Vertebrata</taxon>
        <taxon>Euteleostomi</taxon>
        <taxon>Mammalia</taxon>
        <taxon>Eutheria</taxon>
        <taxon>Euarchontoglires</taxon>
        <taxon>Glires</taxon>
        <taxon>Rodentia</taxon>
        <taxon>Hystricomorpha</taxon>
        <taxon>Bathyergidae</taxon>
        <taxon>Heterocephalus</taxon>
    </lineage>
</organism>
<evidence type="ECO:0000256" key="2">
    <source>
        <dbReference type="ARBA" id="ARBA00005771"/>
    </source>
</evidence>
<dbReference type="EC" id="2.8.2.-" evidence="7"/>
<keyword evidence="5 7" id="KW-0808">Transferase</keyword>
<keyword evidence="4" id="KW-0963">Cytoplasm</keyword>
<dbReference type="Proteomes" id="UP000006813">
    <property type="component" value="Unassembled WGS sequence"/>
</dbReference>
<reference evidence="9 10" key="1">
    <citation type="journal article" date="2011" name="Nature">
        <title>Genome sequencing reveals insights into physiology and longevity of the naked mole rat.</title>
        <authorList>
            <person name="Kim E.B."/>
            <person name="Fang X."/>
            <person name="Fushan A.A."/>
            <person name="Huang Z."/>
            <person name="Lobanov A.V."/>
            <person name="Han L."/>
            <person name="Marino S.M."/>
            <person name="Sun X."/>
            <person name="Turanov A.A."/>
            <person name="Yang P."/>
            <person name="Yim S.H."/>
            <person name="Zhao X."/>
            <person name="Kasaikina M.V."/>
            <person name="Stoletzki N."/>
            <person name="Peng C."/>
            <person name="Polak P."/>
            <person name="Xiong Z."/>
            <person name="Kiezun A."/>
            <person name="Zhu Y."/>
            <person name="Chen Y."/>
            <person name="Kryukov G.V."/>
            <person name="Zhang Q."/>
            <person name="Peshkin L."/>
            <person name="Yang L."/>
            <person name="Bronson R.T."/>
            <person name="Buffenstein R."/>
            <person name="Wang B."/>
            <person name="Han C."/>
            <person name="Li Q."/>
            <person name="Chen L."/>
            <person name="Zhao W."/>
            <person name="Sunyaev S.R."/>
            <person name="Park T.J."/>
            <person name="Zhang G."/>
            <person name="Wang J."/>
            <person name="Gladyshev V.N."/>
        </authorList>
    </citation>
    <scope>NUCLEOTIDE SEQUENCE [LARGE SCALE GENOMIC DNA]</scope>
</reference>
<comment type="subcellular location">
    <subcellularLocation>
        <location evidence="1">Cytoplasm</location>
    </subcellularLocation>
</comment>
<evidence type="ECO:0000256" key="1">
    <source>
        <dbReference type="ARBA" id="ARBA00004496"/>
    </source>
</evidence>
<dbReference type="EMBL" id="JH167046">
    <property type="protein sequence ID" value="EHB00883.1"/>
    <property type="molecule type" value="Genomic_DNA"/>
</dbReference>
<sequence length="349" mass="40505">MQDPGGFLGGTLLDIAPGNSAQVCGSSTPEAVATLLIKGGNVRCPRICLLMYLKRYTRHKELIIMADVYGWFEGIAFPLAYFNLEVLREARDTFVVKDEDIIMVTYPKSGTHWLSEIICLIHSKGDPKWIQSVPIWERTPWIETQIGYNSLKDKEDPRIWTTHLPIQLFPKSFFSSKAKVIYGIRNPRDVLVSGYFFWRKMSIAQQAETLQEYMEWFLQGNVIYGSWFEHVRGWLSMRDSENVLVVSYEDLTKDPRCTVEKICKFLGKKLKPEEIDLVLKYSCFQFMKENKMSNSTIFPDEYLSEDFSFQRKGVAGDWKNHFTVAQAEAFDEIYQKKMAGFPPKLFPWE</sequence>
<dbReference type="eggNOG" id="KOG1584">
    <property type="taxonomic scope" value="Eukaryota"/>
</dbReference>
<comment type="subunit">
    <text evidence="3">Homodimer.</text>
</comment>
<feature type="domain" description="Sulfotransferase" evidence="8">
    <location>
        <begin position="98"/>
        <end position="341"/>
    </location>
</feature>
<gene>
    <name evidence="9" type="ORF">GW7_18147</name>
</gene>
<evidence type="ECO:0000256" key="7">
    <source>
        <dbReference type="RuleBase" id="RU361155"/>
    </source>
</evidence>
<evidence type="ECO:0000256" key="5">
    <source>
        <dbReference type="ARBA" id="ARBA00022679"/>
    </source>
</evidence>
<dbReference type="GO" id="GO:0008146">
    <property type="term" value="F:sulfotransferase activity"/>
    <property type="evidence" value="ECO:0007669"/>
    <property type="project" value="InterPro"/>
</dbReference>
<dbReference type="Pfam" id="PF00685">
    <property type="entry name" value="Sulfotransfer_1"/>
    <property type="match status" value="1"/>
</dbReference>
<dbReference type="GO" id="GO:0005737">
    <property type="term" value="C:cytoplasm"/>
    <property type="evidence" value="ECO:0007669"/>
    <property type="project" value="UniProtKB-SubCell"/>
</dbReference>
<keyword evidence="6" id="KW-0443">Lipid metabolism</keyword>
<accession>G5AV22</accession>
<dbReference type="STRING" id="10181.G5AV22"/>
<dbReference type="InParanoid" id="G5AV22"/>
<dbReference type="Gene3D" id="3.40.50.300">
    <property type="entry name" value="P-loop containing nucleotide triphosphate hydrolases"/>
    <property type="match status" value="1"/>
</dbReference>
<evidence type="ECO:0000256" key="6">
    <source>
        <dbReference type="ARBA" id="ARBA00023098"/>
    </source>
</evidence>
<dbReference type="InterPro" id="IPR000863">
    <property type="entry name" value="Sulfotransferase_dom"/>
</dbReference>
<dbReference type="FunCoup" id="G5AV22">
    <property type="interactions" value="278"/>
</dbReference>
<dbReference type="PANTHER" id="PTHR11783">
    <property type="entry name" value="SULFOTRANSFERASE SULT"/>
    <property type="match status" value="1"/>
</dbReference>
<dbReference type="FunFam" id="3.40.50.300:FF:000433">
    <property type="entry name" value="Estrogen sulfotransferase"/>
    <property type="match status" value="1"/>
</dbReference>
<evidence type="ECO:0000313" key="9">
    <source>
        <dbReference type="EMBL" id="EHB00883.1"/>
    </source>
</evidence>
<evidence type="ECO:0000313" key="10">
    <source>
        <dbReference type="Proteomes" id="UP000006813"/>
    </source>
</evidence>
<evidence type="ECO:0000256" key="3">
    <source>
        <dbReference type="ARBA" id="ARBA00011738"/>
    </source>
</evidence>
<evidence type="ECO:0000259" key="8">
    <source>
        <dbReference type="Pfam" id="PF00685"/>
    </source>
</evidence>
<dbReference type="InterPro" id="IPR027417">
    <property type="entry name" value="P-loop_NTPase"/>
</dbReference>
<evidence type="ECO:0000256" key="4">
    <source>
        <dbReference type="ARBA" id="ARBA00022490"/>
    </source>
</evidence>
<dbReference type="GO" id="GO:0006629">
    <property type="term" value="P:lipid metabolic process"/>
    <property type="evidence" value="ECO:0007669"/>
    <property type="project" value="UniProtKB-KW"/>
</dbReference>
<proteinExistence type="inferred from homology"/>
<name>G5AV22_HETGA</name>